<evidence type="ECO:0000256" key="6">
    <source>
        <dbReference type="ARBA" id="ARBA00022723"/>
    </source>
</evidence>
<keyword evidence="7" id="KW-0378">Hydrolase</keyword>
<proteinExistence type="inferred from homology"/>
<dbReference type="InterPro" id="IPR005835">
    <property type="entry name" value="NTP_transferase_dom"/>
</dbReference>
<evidence type="ECO:0000256" key="8">
    <source>
        <dbReference type="ARBA" id="ARBA00023277"/>
    </source>
</evidence>
<comment type="similarity">
    <text evidence="3">Belongs to the GmhB family.</text>
</comment>
<dbReference type="PANTHER" id="PTHR42891:SF1">
    <property type="entry name" value="D-GLYCERO-BETA-D-MANNO-HEPTOSE-1,7-BISPHOSPHATE 7-PHOSPHATASE"/>
    <property type="match status" value="1"/>
</dbReference>
<dbReference type="GO" id="GO:0046872">
    <property type="term" value="F:metal ion binding"/>
    <property type="evidence" value="ECO:0007669"/>
    <property type="project" value="UniProtKB-KW"/>
</dbReference>
<dbReference type="EMBL" id="PFCO01000001">
    <property type="protein sequence ID" value="PIR69943.1"/>
    <property type="molecule type" value="Genomic_DNA"/>
</dbReference>
<dbReference type="PANTHER" id="PTHR42891">
    <property type="entry name" value="D-GLYCERO-BETA-D-MANNO-HEPTOSE-1,7-BISPHOSPHATE 7-PHOSPHATASE"/>
    <property type="match status" value="1"/>
</dbReference>
<dbReference type="AlphaFoldDB" id="A0A2H0TEH8"/>
<dbReference type="InterPro" id="IPR006543">
    <property type="entry name" value="Histidinol-phos"/>
</dbReference>
<evidence type="ECO:0000259" key="10">
    <source>
        <dbReference type="Pfam" id="PF00483"/>
    </source>
</evidence>
<organism evidence="11 12">
    <name type="scientific">Candidatus Niyogibacteria bacterium CG10_big_fil_rev_8_21_14_0_10_46_36</name>
    <dbReference type="NCBI Taxonomy" id="1974726"/>
    <lineage>
        <taxon>Bacteria</taxon>
        <taxon>Candidatus Niyogiibacteriota</taxon>
    </lineage>
</organism>
<dbReference type="SUPFAM" id="SSF53448">
    <property type="entry name" value="Nucleotide-diphospho-sugar transferases"/>
    <property type="match status" value="1"/>
</dbReference>
<comment type="subcellular location">
    <subcellularLocation>
        <location evidence="2">Cytoplasm</location>
    </subcellularLocation>
</comment>
<dbReference type="Pfam" id="PF08645">
    <property type="entry name" value="PNK3P"/>
    <property type="match status" value="1"/>
</dbReference>
<dbReference type="CDD" id="cd07503">
    <property type="entry name" value="HAD_HisB-N"/>
    <property type="match status" value="1"/>
</dbReference>
<name>A0A2H0TEH8_9BACT</name>
<dbReference type="Gene3D" id="3.90.550.10">
    <property type="entry name" value="Spore Coat Polysaccharide Biosynthesis Protein SpsA, Chain A"/>
    <property type="match status" value="1"/>
</dbReference>
<dbReference type="GO" id="GO:0005975">
    <property type="term" value="P:carbohydrate metabolic process"/>
    <property type="evidence" value="ECO:0007669"/>
    <property type="project" value="InterPro"/>
</dbReference>
<feature type="domain" description="Nucleotidyl transferase" evidence="10">
    <location>
        <begin position="10"/>
        <end position="216"/>
    </location>
</feature>
<evidence type="ECO:0000256" key="4">
    <source>
        <dbReference type="ARBA" id="ARBA00011245"/>
    </source>
</evidence>
<evidence type="ECO:0000313" key="11">
    <source>
        <dbReference type="EMBL" id="PIR69943.1"/>
    </source>
</evidence>
<sequence length="400" mass="44940">MDMKTPIRQAVILAGGKGERLLPLTRTVPKPMAPVYGRPFLEYLITRLRDEGITDIVLLIGYLGEKIKSHFGDGTRFGVHIAYSNGSPEDQTGKRIYDARHALHDTFFLLYGDNYWPFILSRISAEYVRIGAPVLMSVYANTDGAGEYGNENNVALRSDGLVYVYDKMRKDKRAHAIDIGCFVLTRDMCEGMPSGNISFEEDILPPLVAQGKVAAYSTEHHYYTITNHDRLLVAEKFFTPKKSVILDRDGVINKKPREGDYVKRWSEFEFLPDALDAMRMLTRKGYDIFIATNQRGVARGYMAEKDVDDIHARMRDVCDKEGISVRGIYACFHNDTDNCGCRKPKPGMLLQAAHDHFFDITKAIFIGDDIRDEQAGNAAGCKTFLLNGQKDLLSIASALS</sequence>
<dbReference type="InterPro" id="IPR013954">
    <property type="entry name" value="PNK3P"/>
</dbReference>
<dbReference type="SUPFAM" id="SSF56784">
    <property type="entry name" value="HAD-like"/>
    <property type="match status" value="1"/>
</dbReference>
<dbReference type="Pfam" id="PF00483">
    <property type="entry name" value="NTP_transferase"/>
    <property type="match status" value="1"/>
</dbReference>
<evidence type="ECO:0000313" key="12">
    <source>
        <dbReference type="Proteomes" id="UP000231503"/>
    </source>
</evidence>
<dbReference type="NCBIfam" id="TIGR01662">
    <property type="entry name" value="HAD-SF-IIIA"/>
    <property type="match status" value="1"/>
</dbReference>
<gene>
    <name evidence="11" type="ORF">COU47_00735</name>
</gene>
<dbReference type="InterPro" id="IPR004446">
    <property type="entry name" value="Heptose_bisP_phosphatase"/>
</dbReference>
<accession>A0A2H0TEH8</accession>
<evidence type="ECO:0000256" key="2">
    <source>
        <dbReference type="ARBA" id="ARBA00004496"/>
    </source>
</evidence>
<dbReference type="Proteomes" id="UP000231503">
    <property type="component" value="Unassembled WGS sequence"/>
</dbReference>
<comment type="subunit">
    <text evidence="4">Monomer.</text>
</comment>
<evidence type="ECO:0000256" key="5">
    <source>
        <dbReference type="ARBA" id="ARBA00022490"/>
    </source>
</evidence>
<reference evidence="12" key="1">
    <citation type="submission" date="2017-09" db="EMBL/GenBank/DDBJ databases">
        <title>Depth-based differentiation of microbial function through sediment-hosted aquifers and enrichment of novel symbionts in the deep terrestrial subsurface.</title>
        <authorList>
            <person name="Probst A.J."/>
            <person name="Ladd B."/>
            <person name="Jarett J.K."/>
            <person name="Geller-Mcgrath D.E."/>
            <person name="Sieber C.M.K."/>
            <person name="Emerson J.B."/>
            <person name="Anantharaman K."/>
            <person name="Thomas B.C."/>
            <person name="Malmstrom R."/>
            <person name="Stieglmeier M."/>
            <person name="Klingl A."/>
            <person name="Woyke T."/>
            <person name="Ryan C.M."/>
            <person name="Banfield J.F."/>
        </authorList>
    </citation>
    <scope>NUCLEOTIDE SEQUENCE [LARGE SCALE GENOMIC DNA]</scope>
</reference>
<dbReference type="NCBIfam" id="TIGR01656">
    <property type="entry name" value="Histidinol-ppas"/>
    <property type="match status" value="1"/>
</dbReference>
<evidence type="ECO:0000256" key="9">
    <source>
        <dbReference type="ARBA" id="ARBA00031828"/>
    </source>
</evidence>
<dbReference type="Gene3D" id="3.40.50.1000">
    <property type="entry name" value="HAD superfamily/HAD-like"/>
    <property type="match status" value="1"/>
</dbReference>
<keyword evidence="6" id="KW-0479">Metal-binding</keyword>
<keyword evidence="8" id="KW-0119">Carbohydrate metabolism</keyword>
<keyword evidence="5" id="KW-0963">Cytoplasm</keyword>
<dbReference type="GO" id="GO:0005737">
    <property type="term" value="C:cytoplasm"/>
    <property type="evidence" value="ECO:0007669"/>
    <property type="project" value="UniProtKB-SubCell"/>
</dbReference>
<evidence type="ECO:0000256" key="3">
    <source>
        <dbReference type="ARBA" id="ARBA00005628"/>
    </source>
</evidence>
<evidence type="ECO:0000256" key="1">
    <source>
        <dbReference type="ARBA" id="ARBA00001946"/>
    </source>
</evidence>
<dbReference type="InterPro" id="IPR023214">
    <property type="entry name" value="HAD_sf"/>
</dbReference>
<comment type="cofactor">
    <cofactor evidence="1">
        <name>Mg(2+)</name>
        <dbReference type="ChEBI" id="CHEBI:18420"/>
    </cofactor>
</comment>
<dbReference type="InterPro" id="IPR036412">
    <property type="entry name" value="HAD-like_sf"/>
</dbReference>
<dbReference type="InterPro" id="IPR006549">
    <property type="entry name" value="HAD-SF_hydro_IIIA"/>
</dbReference>
<evidence type="ECO:0000256" key="7">
    <source>
        <dbReference type="ARBA" id="ARBA00022801"/>
    </source>
</evidence>
<comment type="caution">
    <text evidence="11">The sequence shown here is derived from an EMBL/GenBank/DDBJ whole genome shotgun (WGS) entry which is preliminary data.</text>
</comment>
<dbReference type="InterPro" id="IPR029044">
    <property type="entry name" value="Nucleotide-diphossugar_trans"/>
</dbReference>
<protein>
    <recommendedName>
        <fullName evidence="9">D,D-heptose 1,7-bisphosphate phosphatase</fullName>
    </recommendedName>
</protein>
<dbReference type="GO" id="GO:0016791">
    <property type="term" value="F:phosphatase activity"/>
    <property type="evidence" value="ECO:0007669"/>
    <property type="project" value="InterPro"/>
</dbReference>